<feature type="domain" description="DUF7779" evidence="2">
    <location>
        <begin position="353"/>
        <end position="421"/>
    </location>
</feature>
<reference evidence="3" key="2">
    <citation type="submission" date="2023-01" db="EMBL/GenBank/DDBJ databases">
        <authorList>
            <person name="Sun Q."/>
            <person name="Evtushenko L."/>
        </authorList>
    </citation>
    <scope>NUCLEOTIDE SEQUENCE</scope>
    <source>
        <strain evidence="3">VKM Ac-1321</strain>
    </source>
</reference>
<comment type="caution">
    <text evidence="3">The sequence shown here is derived from an EMBL/GenBank/DDBJ whole genome shotgun (WGS) entry which is preliminary data.</text>
</comment>
<evidence type="ECO:0000313" key="4">
    <source>
        <dbReference type="Proteomes" id="UP001143480"/>
    </source>
</evidence>
<dbReference type="Pfam" id="PF13424">
    <property type="entry name" value="TPR_12"/>
    <property type="match status" value="2"/>
</dbReference>
<gene>
    <name evidence="3" type="ORF">GCM10017581_102910</name>
</gene>
<dbReference type="InterPro" id="IPR011990">
    <property type="entry name" value="TPR-like_helical_dom_sf"/>
</dbReference>
<dbReference type="Gene3D" id="3.40.50.300">
    <property type="entry name" value="P-loop containing nucleotide triphosphate hydrolases"/>
    <property type="match status" value="1"/>
</dbReference>
<dbReference type="PANTHER" id="PTHR46082:SF6">
    <property type="entry name" value="AAA+ ATPASE DOMAIN-CONTAINING PROTEIN-RELATED"/>
    <property type="match status" value="1"/>
</dbReference>
<dbReference type="PRINTS" id="PR00381">
    <property type="entry name" value="KINESINLIGHT"/>
</dbReference>
<evidence type="ECO:0000256" key="1">
    <source>
        <dbReference type="SAM" id="MobiDB-lite"/>
    </source>
</evidence>
<keyword evidence="4" id="KW-1185">Reference proteome</keyword>
<feature type="region of interest" description="Disordered" evidence="1">
    <location>
        <begin position="729"/>
        <end position="754"/>
    </location>
</feature>
<dbReference type="PANTHER" id="PTHR46082">
    <property type="entry name" value="ATP/GTP-BINDING PROTEIN-RELATED"/>
    <property type="match status" value="1"/>
</dbReference>
<dbReference type="InterPro" id="IPR027417">
    <property type="entry name" value="P-loop_NTPase"/>
</dbReference>
<dbReference type="InterPro" id="IPR053137">
    <property type="entry name" value="NLR-like"/>
</dbReference>
<dbReference type="Pfam" id="PF13374">
    <property type="entry name" value="TPR_10"/>
    <property type="match status" value="1"/>
</dbReference>
<dbReference type="Pfam" id="PF25000">
    <property type="entry name" value="DUF7779"/>
    <property type="match status" value="1"/>
</dbReference>
<dbReference type="EMBL" id="BSFP01000155">
    <property type="protein sequence ID" value="GLL08524.1"/>
    <property type="molecule type" value="Genomic_DNA"/>
</dbReference>
<evidence type="ECO:0000313" key="3">
    <source>
        <dbReference type="EMBL" id="GLL08524.1"/>
    </source>
</evidence>
<dbReference type="Gene3D" id="1.25.40.10">
    <property type="entry name" value="Tetratricopeptide repeat domain"/>
    <property type="match status" value="2"/>
</dbReference>
<name>A0A9W6KXJ3_9ACTN</name>
<organism evidence="3 4">
    <name type="scientific">Dactylosporangium matsuzakiense</name>
    <dbReference type="NCBI Taxonomy" id="53360"/>
    <lineage>
        <taxon>Bacteria</taxon>
        <taxon>Bacillati</taxon>
        <taxon>Actinomycetota</taxon>
        <taxon>Actinomycetes</taxon>
        <taxon>Micromonosporales</taxon>
        <taxon>Micromonosporaceae</taxon>
        <taxon>Dactylosporangium</taxon>
    </lineage>
</organism>
<feature type="region of interest" description="Disordered" evidence="1">
    <location>
        <begin position="27"/>
        <end position="54"/>
    </location>
</feature>
<dbReference type="SUPFAM" id="SSF52540">
    <property type="entry name" value="P-loop containing nucleoside triphosphate hydrolases"/>
    <property type="match status" value="1"/>
</dbReference>
<dbReference type="AlphaFoldDB" id="A0A9W6KXJ3"/>
<sequence length="754" mass="81625">MVARPERQLFPRLDPLHAFAQRLRDLRETAGNPPYKAMAHRTGRSRTALSDAAGGDHLPSWETVVAYVSHCGGEPNQFRLDWERIRDLREGPAEGPDADIGELTNLPRRPAGLFVGRTATLAALDPAPETDPATVGVVVHGLGGVGKTEAVLQYAQARRSRYTPLWWATADTEDNLAQSLAAFTRTVHRTWPTSAGVTDAAAWALRWFASHDGWLLVLDNVVDPAVIAEVLAAAARGRVIATSRRELDWRAIGLAPLRLDVLDRPLSLNLLLDRTGRRGERAELAQLAADVGDLPLALTHAASYLVERRHVSVAEYRLRLAEQPARLLGAPTQAHPTDDSVARTWQMSITALAEADTLAIDLLDIIAYLAPDTIPVRLLAHLGPDALAVDDALTAAVSYSLITRDESTLHMHRLVQTVIRAGHHHAGPCSAAVAILLAAMPPGNPEADVSAWPAWSQIAPHIEAVAARLRSPTAPADDPELTAKAGRLLGVCGLYQRGQGRYETALALMRQGAECLERVLGREHVDVIAAQYLLAGGLWSAGRFAEALELGSSTWHARRRLLGPEHPDTLANASYVALGYRELGRLDDALELTTSTLDARLRTAGPDDPGTLQSRNNLAGCLRALGRHEQALALYESNLADRIRVLGPQHPDTLQSRHNLAGGLLAVGRESEAIEQYLDTLSSRRLVLGAEHPDTLHTQHLLASAYSTLGRTDDAIALFEATLRSRRQLLGPSHPDTGKTEQAFNSLRRSGPSG</sequence>
<dbReference type="SUPFAM" id="SSF48452">
    <property type="entry name" value="TPR-like"/>
    <property type="match status" value="2"/>
</dbReference>
<dbReference type="InterPro" id="IPR056681">
    <property type="entry name" value="DUF7779"/>
</dbReference>
<reference evidence="3" key="1">
    <citation type="journal article" date="2014" name="Int. J. Syst. Evol. Microbiol.">
        <title>Complete genome sequence of Corynebacterium casei LMG S-19264T (=DSM 44701T), isolated from a smear-ripened cheese.</title>
        <authorList>
            <consortium name="US DOE Joint Genome Institute (JGI-PGF)"/>
            <person name="Walter F."/>
            <person name="Albersmeier A."/>
            <person name="Kalinowski J."/>
            <person name="Ruckert C."/>
        </authorList>
    </citation>
    <scope>NUCLEOTIDE SEQUENCE</scope>
    <source>
        <strain evidence="3">VKM Ac-1321</strain>
    </source>
</reference>
<proteinExistence type="predicted"/>
<evidence type="ECO:0000259" key="2">
    <source>
        <dbReference type="Pfam" id="PF25000"/>
    </source>
</evidence>
<protein>
    <recommendedName>
        <fullName evidence="2">DUF7779 domain-containing protein</fullName>
    </recommendedName>
</protein>
<dbReference type="Proteomes" id="UP001143480">
    <property type="component" value="Unassembled WGS sequence"/>
</dbReference>
<accession>A0A9W6KXJ3</accession>